<name>A0A1Y6CBS6_9PROT</name>
<protein>
    <submittedName>
        <fullName evidence="3">Voltage-gated potassium channel</fullName>
    </submittedName>
</protein>
<keyword evidence="3" id="KW-0406">Ion transport</keyword>
<accession>A0A1Y6CBS6</accession>
<dbReference type="STRING" id="560819.SAMN05428998_115139"/>
<evidence type="ECO:0000256" key="1">
    <source>
        <dbReference type="SAM" id="Phobius"/>
    </source>
</evidence>
<gene>
    <name evidence="3" type="ORF">SAMN05428998_115139</name>
</gene>
<feature type="transmembrane region" description="Helical" evidence="1">
    <location>
        <begin position="268"/>
        <end position="289"/>
    </location>
</feature>
<dbReference type="InterPro" id="IPR013099">
    <property type="entry name" value="K_chnl_dom"/>
</dbReference>
<reference evidence="3 4" key="1">
    <citation type="submission" date="2017-04" db="EMBL/GenBank/DDBJ databases">
        <authorList>
            <person name="Afonso C.L."/>
            <person name="Miller P.J."/>
            <person name="Scott M.A."/>
            <person name="Spackman E."/>
            <person name="Goraichik I."/>
            <person name="Dimitrov K.M."/>
            <person name="Suarez D.L."/>
            <person name="Swayne D.E."/>
        </authorList>
    </citation>
    <scope>NUCLEOTIDE SEQUENCE [LARGE SCALE GENOMIC DNA]</scope>
    <source>
        <strain evidence="3 4">USBA 355</strain>
    </source>
</reference>
<dbReference type="Gene3D" id="1.10.287.70">
    <property type="match status" value="1"/>
</dbReference>
<feature type="transmembrane region" description="Helical" evidence="1">
    <location>
        <begin position="202"/>
        <end position="223"/>
    </location>
</feature>
<dbReference type="Proteomes" id="UP000192917">
    <property type="component" value="Unassembled WGS sequence"/>
</dbReference>
<feature type="transmembrane region" description="Helical" evidence="1">
    <location>
        <begin position="7"/>
        <end position="25"/>
    </location>
</feature>
<dbReference type="AlphaFoldDB" id="A0A1Y6CBS6"/>
<dbReference type="SUPFAM" id="SSF81324">
    <property type="entry name" value="Voltage-gated potassium channels"/>
    <property type="match status" value="1"/>
</dbReference>
<organism evidence="3 4">
    <name type="scientific">Tistlia consotensis USBA 355</name>
    <dbReference type="NCBI Taxonomy" id="560819"/>
    <lineage>
        <taxon>Bacteria</taxon>
        <taxon>Pseudomonadati</taxon>
        <taxon>Pseudomonadota</taxon>
        <taxon>Alphaproteobacteria</taxon>
        <taxon>Rhodospirillales</taxon>
        <taxon>Rhodovibrionaceae</taxon>
        <taxon>Tistlia</taxon>
    </lineage>
</organism>
<evidence type="ECO:0000313" key="4">
    <source>
        <dbReference type="Proteomes" id="UP000192917"/>
    </source>
</evidence>
<feature type="transmembrane region" description="Helical" evidence="1">
    <location>
        <begin position="128"/>
        <end position="145"/>
    </location>
</feature>
<dbReference type="GO" id="GO:0034220">
    <property type="term" value="P:monoatomic ion transmembrane transport"/>
    <property type="evidence" value="ECO:0007669"/>
    <property type="project" value="UniProtKB-KW"/>
</dbReference>
<proteinExistence type="predicted"/>
<dbReference type="RefSeq" id="WP_218822809.1">
    <property type="nucleotide sequence ID" value="NZ_FWZX01000015.1"/>
</dbReference>
<sequence>MKANRRWFSYLGFTAVLLALVIGASEGDLTWLSLVVMLTLVSSAGFFLLVFPGSRFFAIALANYVTVYFCLFDFFVQVNFPGTPRWCHALGFALPLLGFTGGALIRQESIASVIADDHLRQRERLPELLSWLIPVLIVGLMSFMVPDIPTTPLQSGFALIAAQAAISVFVFLASRTICVFLINTGLLFEDFFHRMGAVGVPIFAFVTFYSMIVIVFAAVYRILDRLSEVPPFLINGRPSHIEFLDALYFSVITLSTVGYGDVVPVGALARVLVSVEIVTGVLLLLFGFAEIRRFSLEHPDRTRR</sequence>
<evidence type="ECO:0000313" key="3">
    <source>
        <dbReference type="EMBL" id="SMF44592.1"/>
    </source>
</evidence>
<dbReference type="Pfam" id="PF07885">
    <property type="entry name" value="Ion_trans_2"/>
    <property type="match status" value="1"/>
</dbReference>
<keyword evidence="1" id="KW-0812">Transmembrane</keyword>
<keyword evidence="1" id="KW-1133">Transmembrane helix</keyword>
<keyword evidence="3" id="KW-0813">Transport</keyword>
<feature type="transmembrane region" description="Helical" evidence="1">
    <location>
        <begin position="157"/>
        <end position="182"/>
    </location>
</feature>
<keyword evidence="3" id="KW-0407">Ion channel</keyword>
<feature type="transmembrane region" description="Helical" evidence="1">
    <location>
        <begin position="56"/>
        <end position="76"/>
    </location>
</feature>
<keyword evidence="1" id="KW-0472">Membrane</keyword>
<evidence type="ECO:0000259" key="2">
    <source>
        <dbReference type="Pfam" id="PF07885"/>
    </source>
</evidence>
<feature type="domain" description="Potassium channel" evidence="2">
    <location>
        <begin position="211"/>
        <end position="294"/>
    </location>
</feature>
<keyword evidence="4" id="KW-1185">Reference proteome</keyword>
<dbReference type="EMBL" id="FWZX01000015">
    <property type="protein sequence ID" value="SMF44592.1"/>
    <property type="molecule type" value="Genomic_DNA"/>
</dbReference>
<feature type="transmembrane region" description="Helical" evidence="1">
    <location>
        <begin position="31"/>
        <end position="51"/>
    </location>
</feature>